<dbReference type="InterPro" id="IPR050557">
    <property type="entry name" value="RTX_toxin/Mannuronan_C5-epim"/>
</dbReference>
<gene>
    <name evidence="5" type="ORF">GCM10023350_02920</name>
</gene>
<comment type="subcellular location">
    <subcellularLocation>
        <location evidence="1">Secreted</location>
    </subcellularLocation>
</comment>
<feature type="region of interest" description="Disordered" evidence="3">
    <location>
        <begin position="175"/>
        <end position="195"/>
    </location>
</feature>
<feature type="signal peptide" evidence="4">
    <location>
        <begin position="1"/>
        <end position="17"/>
    </location>
</feature>
<evidence type="ECO:0000256" key="2">
    <source>
        <dbReference type="ARBA" id="ARBA00022525"/>
    </source>
</evidence>
<dbReference type="RefSeq" id="WP_345524749.1">
    <property type="nucleotide sequence ID" value="NZ_BAABKN010000004.1"/>
</dbReference>
<dbReference type="PRINTS" id="PR00313">
    <property type="entry name" value="CABNDNGRPT"/>
</dbReference>
<evidence type="ECO:0000256" key="1">
    <source>
        <dbReference type="ARBA" id="ARBA00004613"/>
    </source>
</evidence>
<evidence type="ECO:0000313" key="6">
    <source>
        <dbReference type="Proteomes" id="UP001499882"/>
    </source>
</evidence>
<evidence type="ECO:0000256" key="3">
    <source>
        <dbReference type="SAM" id="MobiDB-lite"/>
    </source>
</evidence>
<dbReference type="Proteomes" id="UP001499882">
    <property type="component" value="Unassembled WGS sequence"/>
</dbReference>
<dbReference type="InterPro" id="IPR001343">
    <property type="entry name" value="Hemolysn_Ca-bd"/>
</dbReference>
<organism evidence="5 6">
    <name type="scientific">Nocardioides endophyticus</name>
    <dbReference type="NCBI Taxonomy" id="1353775"/>
    <lineage>
        <taxon>Bacteria</taxon>
        <taxon>Bacillati</taxon>
        <taxon>Actinomycetota</taxon>
        <taxon>Actinomycetes</taxon>
        <taxon>Propionibacteriales</taxon>
        <taxon>Nocardioidaceae</taxon>
        <taxon>Nocardioides</taxon>
    </lineage>
</organism>
<dbReference type="Gene3D" id="2.150.10.10">
    <property type="entry name" value="Serralysin-like metalloprotease, C-terminal"/>
    <property type="match status" value="3"/>
</dbReference>
<evidence type="ECO:0000256" key="4">
    <source>
        <dbReference type="SAM" id="SignalP"/>
    </source>
</evidence>
<keyword evidence="2" id="KW-0964">Secreted</keyword>
<feature type="chain" id="PRO_5046145664" description="Calcium-binding protein" evidence="4">
    <location>
        <begin position="18"/>
        <end position="425"/>
    </location>
</feature>
<dbReference type="Pfam" id="PF00353">
    <property type="entry name" value="HemolysinCabind"/>
    <property type="match status" value="3"/>
</dbReference>
<comment type="caution">
    <text evidence="5">The sequence shown here is derived from an EMBL/GenBank/DDBJ whole genome shotgun (WGS) entry which is preliminary data.</text>
</comment>
<keyword evidence="4" id="KW-0732">Signal</keyword>
<dbReference type="SUPFAM" id="SSF51120">
    <property type="entry name" value="beta-Roll"/>
    <property type="match status" value="3"/>
</dbReference>
<accession>A0ABP8YB64</accession>
<feature type="region of interest" description="Disordered" evidence="3">
    <location>
        <begin position="393"/>
        <end position="415"/>
    </location>
</feature>
<evidence type="ECO:0000313" key="5">
    <source>
        <dbReference type="EMBL" id="GAA4724050.1"/>
    </source>
</evidence>
<dbReference type="EMBL" id="BAABKN010000004">
    <property type="protein sequence ID" value="GAA4724050.1"/>
    <property type="molecule type" value="Genomic_DNA"/>
</dbReference>
<dbReference type="PROSITE" id="PS00330">
    <property type="entry name" value="HEMOLYSIN_CALCIUM"/>
    <property type="match status" value="1"/>
</dbReference>
<name>A0ABP8YB64_9ACTN</name>
<sequence length="425" mass="42187">MVLLGAGAATFASPASAEDAPLCGTTPATIVVPAGTTTPVDGTAGDDVIYVNGTATVNALGGNDIICEAPGATATTGGAWDGGEGNDTMTTVSAALVGGPGNDTLTAAYSSIEGGAGNDLLRGGSGANTLSGGEGDDQLRGGVGVDELDGGPGNDTFTTSNSDKILVGGATTTTIDASAGTIDGPDGADTYTSNPTIVAPGDTNEVFIGSSRPDKFISYGGHDRVYGQGGNDTFTVVHAKLIDGGPGADVIEAWFGGTVKGRDGNDTIRTMMETKDLPGVVGEPYDIDAGPGTDVIVASSSSTEGVVKVPTVATDRWTGIVRGGKGSDRIEFGPAAYSVRADMLTKKATWAAGEMTLQGVQDLSGTGNNDRLLGSNEKNRLLGGGGNDLLAGRGGNDILTGEDGQDEVRGGPGKDTCSAEVIKGC</sequence>
<reference evidence="6" key="1">
    <citation type="journal article" date="2019" name="Int. J. Syst. Evol. Microbiol.">
        <title>The Global Catalogue of Microorganisms (GCM) 10K type strain sequencing project: providing services to taxonomists for standard genome sequencing and annotation.</title>
        <authorList>
            <consortium name="The Broad Institute Genomics Platform"/>
            <consortium name="The Broad Institute Genome Sequencing Center for Infectious Disease"/>
            <person name="Wu L."/>
            <person name="Ma J."/>
        </authorList>
    </citation>
    <scope>NUCLEOTIDE SEQUENCE [LARGE SCALE GENOMIC DNA]</scope>
    <source>
        <strain evidence="6">JCM 18532</strain>
    </source>
</reference>
<proteinExistence type="predicted"/>
<protein>
    <recommendedName>
        <fullName evidence="7">Calcium-binding protein</fullName>
    </recommendedName>
</protein>
<dbReference type="PANTHER" id="PTHR38340:SF1">
    <property type="entry name" value="S-LAYER PROTEIN"/>
    <property type="match status" value="1"/>
</dbReference>
<feature type="region of interest" description="Disordered" evidence="3">
    <location>
        <begin position="116"/>
        <end position="162"/>
    </location>
</feature>
<dbReference type="PANTHER" id="PTHR38340">
    <property type="entry name" value="S-LAYER PROTEIN"/>
    <property type="match status" value="1"/>
</dbReference>
<evidence type="ECO:0008006" key="7">
    <source>
        <dbReference type="Google" id="ProtNLM"/>
    </source>
</evidence>
<dbReference type="InterPro" id="IPR011049">
    <property type="entry name" value="Serralysin-like_metalloprot_C"/>
</dbReference>
<keyword evidence="6" id="KW-1185">Reference proteome</keyword>
<dbReference type="InterPro" id="IPR018511">
    <property type="entry name" value="Hemolysin-typ_Ca-bd_CS"/>
</dbReference>